<protein>
    <submittedName>
        <fullName evidence="17">Polysaccharide export outer membrane protein</fullName>
    </submittedName>
</protein>
<feature type="domain" description="Polysaccharide export protein N-terminal" evidence="15">
    <location>
        <begin position="44"/>
        <end position="139"/>
    </location>
</feature>
<keyword evidence="10" id="KW-0626">Porin</keyword>
<dbReference type="EMBL" id="PVTR01000001">
    <property type="protein sequence ID" value="PRY90869.1"/>
    <property type="molecule type" value="Genomic_DNA"/>
</dbReference>
<evidence type="ECO:0000256" key="6">
    <source>
        <dbReference type="ARBA" id="ARBA00022692"/>
    </source>
</evidence>
<keyword evidence="12" id="KW-0564">Palmitate</keyword>
<keyword evidence="18" id="KW-1185">Reference proteome</keyword>
<reference evidence="17 18" key="1">
    <citation type="submission" date="2018-03" db="EMBL/GenBank/DDBJ databases">
        <title>Genomic Encyclopedia of Archaeal and Bacterial Type Strains, Phase II (KMG-II): from individual species to whole genera.</title>
        <authorList>
            <person name="Goeker M."/>
        </authorList>
    </citation>
    <scope>NUCLEOTIDE SEQUENCE [LARGE SCALE GENOMIC DNA]</scope>
    <source>
        <strain evidence="17 18">DSM 27929</strain>
    </source>
</reference>
<evidence type="ECO:0000256" key="9">
    <source>
        <dbReference type="ARBA" id="ARBA00023065"/>
    </source>
</evidence>
<proteinExistence type="inferred from homology"/>
<evidence type="ECO:0000256" key="7">
    <source>
        <dbReference type="ARBA" id="ARBA00022729"/>
    </source>
</evidence>
<gene>
    <name evidence="17" type="ORF">CLW00_101544</name>
</gene>
<keyword evidence="13" id="KW-0998">Cell outer membrane</keyword>
<dbReference type="Pfam" id="PF02563">
    <property type="entry name" value="Poly_export"/>
    <property type="match status" value="1"/>
</dbReference>
<organism evidence="17 18">
    <name type="scientific">Mongoliibacter ruber</name>
    <dbReference type="NCBI Taxonomy" id="1750599"/>
    <lineage>
        <taxon>Bacteria</taxon>
        <taxon>Pseudomonadati</taxon>
        <taxon>Bacteroidota</taxon>
        <taxon>Cytophagia</taxon>
        <taxon>Cytophagales</taxon>
        <taxon>Cyclobacteriaceae</taxon>
        <taxon>Mongoliibacter</taxon>
    </lineage>
</organism>
<keyword evidence="3" id="KW-0813">Transport</keyword>
<keyword evidence="11" id="KW-0472">Membrane</keyword>
<evidence type="ECO:0000256" key="2">
    <source>
        <dbReference type="ARBA" id="ARBA00009450"/>
    </source>
</evidence>
<comment type="caution">
    <text evidence="17">The sequence shown here is derived from an EMBL/GenBank/DDBJ whole genome shotgun (WGS) entry which is preliminary data.</text>
</comment>
<keyword evidence="8" id="KW-0625">Polysaccharide transport</keyword>
<evidence type="ECO:0000259" key="16">
    <source>
        <dbReference type="Pfam" id="PF22461"/>
    </source>
</evidence>
<dbReference type="GO" id="GO:0046930">
    <property type="term" value="C:pore complex"/>
    <property type="evidence" value="ECO:0007669"/>
    <property type="project" value="UniProtKB-KW"/>
</dbReference>
<evidence type="ECO:0000256" key="12">
    <source>
        <dbReference type="ARBA" id="ARBA00023139"/>
    </source>
</evidence>
<evidence type="ECO:0000256" key="8">
    <source>
        <dbReference type="ARBA" id="ARBA00023047"/>
    </source>
</evidence>
<dbReference type="Gene3D" id="3.10.560.10">
    <property type="entry name" value="Outer membrane lipoprotein wza domain like"/>
    <property type="match status" value="1"/>
</dbReference>
<keyword evidence="7" id="KW-0732">Signal</keyword>
<dbReference type="GO" id="GO:0009279">
    <property type="term" value="C:cell outer membrane"/>
    <property type="evidence" value="ECO:0007669"/>
    <property type="project" value="UniProtKB-SubCell"/>
</dbReference>
<keyword evidence="6" id="KW-0812">Transmembrane</keyword>
<comment type="subcellular location">
    <subcellularLocation>
        <location evidence="1">Cell outer membrane</location>
        <topology evidence="1">Multi-pass membrane protein</topology>
    </subcellularLocation>
</comment>
<dbReference type="AlphaFoldDB" id="A0A2T0WW08"/>
<evidence type="ECO:0000256" key="4">
    <source>
        <dbReference type="ARBA" id="ARBA00022452"/>
    </source>
</evidence>
<evidence type="ECO:0000256" key="11">
    <source>
        <dbReference type="ARBA" id="ARBA00023136"/>
    </source>
</evidence>
<dbReference type="GO" id="GO:0015288">
    <property type="term" value="F:porin activity"/>
    <property type="evidence" value="ECO:0007669"/>
    <property type="project" value="UniProtKB-KW"/>
</dbReference>
<evidence type="ECO:0000313" key="18">
    <source>
        <dbReference type="Proteomes" id="UP000238157"/>
    </source>
</evidence>
<keyword evidence="14" id="KW-0449">Lipoprotein</keyword>
<dbReference type="Pfam" id="PF22461">
    <property type="entry name" value="SLBB_2"/>
    <property type="match status" value="1"/>
</dbReference>
<dbReference type="RefSeq" id="WP_106132072.1">
    <property type="nucleotide sequence ID" value="NZ_PVTR01000001.1"/>
</dbReference>
<evidence type="ECO:0000256" key="1">
    <source>
        <dbReference type="ARBA" id="ARBA00004571"/>
    </source>
</evidence>
<evidence type="ECO:0000256" key="13">
    <source>
        <dbReference type="ARBA" id="ARBA00023237"/>
    </source>
</evidence>
<dbReference type="GO" id="GO:0015159">
    <property type="term" value="F:polysaccharide transmembrane transporter activity"/>
    <property type="evidence" value="ECO:0007669"/>
    <property type="project" value="InterPro"/>
</dbReference>
<feature type="domain" description="SLBB" evidence="16">
    <location>
        <begin position="144"/>
        <end position="223"/>
    </location>
</feature>
<evidence type="ECO:0000256" key="10">
    <source>
        <dbReference type="ARBA" id="ARBA00023114"/>
    </source>
</evidence>
<evidence type="ECO:0000256" key="3">
    <source>
        <dbReference type="ARBA" id="ARBA00022448"/>
    </source>
</evidence>
<dbReference type="InterPro" id="IPR003715">
    <property type="entry name" value="Poly_export_N"/>
</dbReference>
<dbReference type="PANTHER" id="PTHR33619:SF3">
    <property type="entry name" value="POLYSACCHARIDE EXPORT PROTEIN GFCE-RELATED"/>
    <property type="match status" value="1"/>
</dbReference>
<dbReference type="InterPro" id="IPR054765">
    <property type="entry name" value="SLBB_dom"/>
</dbReference>
<accession>A0A2T0WW08</accession>
<name>A0A2T0WW08_9BACT</name>
<evidence type="ECO:0000259" key="15">
    <source>
        <dbReference type="Pfam" id="PF02563"/>
    </source>
</evidence>
<dbReference type="PANTHER" id="PTHR33619">
    <property type="entry name" value="POLYSACCHARIDE EXPORT PROTEIN GFCE-RELATED"/>
    <property type="match status" value="1"/>
</dbReference>
<dbReference type="GO" id="GO:0006811">
    <property type="term" value="P:monoatomic ion transport"/>
    <property type="evidence" value="ECO:0007669"/>
    <property type="project" value="UniProtKB-KW"/>
</dbReference>
<comment type="similarity">
    <text evidence="2">Belongs to the BexD/CtrA/VexA family.</text>
</comment>
<keyword evidence="5" id="KW-0762">Sugar transport</keyword>
<keyword evidence="4" id="KW-1134">Transmembrane beta strand</keyword>
<keyword evidence="9" id="KW-0406">Ion transport</keyword>
<sequence length="263" mass="29344">MSNLGKNILLVVAIVFCFSCTKRNLVYFSDLDPVKGDSFTITSKSEPRIQADDLLSITVTSLNAESNMLFNAGVLIPAEGSNTTISAPINESYLVDKDGFINYPVIGQIKLEGFTKQEAITRMSELLVEYVKDPIINIRFMNFKVTVIGEVQQPNSFVIPTEKITVLEALGLAGDMTAYGKRENVLIIREKDGIRTANRLNLNNKEVLNSDFFYLQQNDIVYVEPYKTKAIQADNNPRTFAIISSALTLAVIMFLNFRDAFTS</sequence>
<dbReference type="InterPro" id="IPR049712">
    <property type="entry name" value="Poly_export"/>
</dbReference>
<evidence type="ECO:0000256" key="5">
    <source>
        <dbReference type="ARBA" id="ARBA00022597"/>
    </source>
</evidence>
<evidence type="ECO:0000313" key="17">
    <source>
        <dbReference type="EMBL" id="PRY90869.1"/>
    </source>
</evidence>
<dbReference type="OrthoDB" id="662756at2"/>
<evidence type="ECO:0000256" key="14">
    <source>
        <dbReference type="ARBA" id="ARBA00023288"/>
    </source>
</evidence>
<dbReference type="Proteomes" id="UP000238157">
    <property type="component" value="Unassembled WGS sequence"/>
</dbReference>